<comment type="caution">
    <text evidence="2">The sequence shown here is derived from an EMBL/GenBank/DDBJ whole genome shotgun (WGS) entry which is preliminary data.</text>
</comment>
<evidence type="ECO:0000313" key="2">
    <source>
        <dbReference type="EMBL" id="ETX15486.1"/>
    </source>
</evidence>
<dbReference type="STRING" id="1449350.OCH239_16865"/>
<dbReference type="eggNOG" id="COG5457">
    <property type="taxonomic scope" value="Bacteria"/>
</dbReference>
<dbReference type="EMBL" id="JALZ01000005">
    <property type="protein sequence ID" value="ETX15486.1"/>
    <property type="molecule type" value="Genomic_DNA"/>
</dbReference>
<dbReference type="Pfam" id="PF06568">
    <property type="entry name" value="YjiS-like"/>
    <property type="match status" value="1"/>
</dbReference>
<gene>
    <name evidence="2" type="ORF">OCH239_16865</name>
</gene>
<proteinExistence type="predicted"/>
<feature type="domain" description="YjiS-like" evidence="1">
    <location>
        <begin position="27"/>
        <end position="60"/>
    </location>
</feature>
<organism evidence="2 3">
    <name type="scientific">Roseivivax halodurans JCM 10272</name>
    <dbReference type="NCBI Taxonomy" id="1449350"/>
    <lineage>
        <taxon>Bacteria</taxon>
        <taxon>Pseudomonadati</taxon>
        <taxon>Pseudomonadota</taxon>
        <taxon>Alphaproteobacteria</taxon>
        <taxon>Rhodobacterales</taxon>
        <taxon>Roseobacteraceae</taxon>
        <taxon>Roseivivax</taxon>
    </lineage>
</organism>
<dbReference type="Proteomes" id="UP000022447">
    <property type="component" value="Unassembled WGS sequence"/>
</dbReference>
<dbReference type="AlphaFoldDB" id="X7EJY9"/>
<evidence type="ECO:0000259" key="1">
    <source>
        <dbReference type="Pfam" id="PF06568"/>
    </source>
</evidence>
<dbReference type="InterPro" id="IPR009506">
    <property type="entry name" value="YjiS-like"/>
</dbReference>
<reference evidence="2 3" key="1">
    <citation type="submission" date="2014-01" db="EMBL/GenBank/DDBJ databases">
        <title>Roseivivax halodurans JCM 10272 Genome Sequencing.</title>
        <authorList>
            <person name="Lai Q."/>
            <person name="Li G."/>
            <person name="Shao Z."/>
        </authorList>
    </citation>
    <scope>NUCLEOTIDE SEQUENCE [LARGE SCALE GENOMIC DNA]</scope>
    <source>
        <strain evidence="2 3">JCM 10272</strain>
    </source>
</reference>
<protein>
    <recommendedName>
        <fullName evidence="1">YjiS-like domain-containing protein</fullName>
    </recommendedName>
</protein>
<keyword evidence="3" id="KW-1185">Reference proteome</keyword>
<sequence>MSIYDPARPSNLNVAGQIGGLFVNMFGTAAQWREVRRTEKALAELTDRELDDVGLTRADIPRVARRR</sequence>
<accession>X7EJY9</accession>
<evidence type="ECO:0000313" key="3">
    <source>
        <dbReference type="Proteomes" id="UP000022447"/>
    </source>
</evidence>
<name>X7EJY9_9RHOB</name>